<dbReference type="AlphaFoldDB" id="A0A516SLL2"/>
<gene>
    <name evidence="2" type="ORF">FNU76_23305</name>
</gene>
<dbReference type="Proteomes" id="UP000317550">
    <property type="component" value="Chromosome"/>
</dbReference>
<dbReference type="SUPFAM" id="SSF52047">
    <property type="entry name" value="RNI-like"/>
    <property type="match status" value="1"/>
</dbReference>
<keyword evidence="3" id="KW-1185">Reference proteome</keyword>
<accession>A0A516SLL2</accession>
<evidence type="ECO:0000256" key="1">
    <source>
        <dbReference type="SAM" id="Coils"/>
    </source>
</evidence>
<dbReference type="InterPro" id="IPR001611">
    <property type="entry name" value="Leu-rich_rpt"/>
</dbReference>
<proteinExistence type="predicted"/>
<protein>
    <recommendedName>
        <fullName evidence="4">Tetratricopeptide repeat protein</fullName>
    </recommendedName>
</protein>
<dbReference type="RefSeq" id="WP_144280421.1">
    <property type="nucleotide sequence ID" value="NZ_CP041730.1"/>
</dbReference>
<evidence type="ECO:0000313" key="2">
    <source>
        <dbReference type="EMBL" id="QDQ29039.1"/>
    </source>
</evidence>
<evidence type="ECO:0000313" key="3">
    <source>
        <dbReference type="Proteomes" id="UP000317550"/>
    </source>
</evidence>
<evidence type="ECO:0008006" key="4">
    <source>
        <dbReference type="Google" id="ProtNLM"/>
    </source>
</evidence>
<organism evidence="2 3">
    <name type="scientific">Chitinimonas arctica</name>
    <dbReference type="NCBI Taxonomy" id="2594795"/>
    <lineage>
        <taxon>Bacteria</taxon>
        <taxon>Pseudomonadati</taxon>
        <taxon>Pseudomonadota</taxon>
        <taxon>Betaproteobacteria</taxon>
        <taxon>Neisseriales</taxon>
        <taxon>Chitinibacteraceae</taxon>
        <taxon>Chitinimonas</taxon>
    </lineage>
</organism>
<dbReference type="Gene3D" id="1.25.40.10">
    <property type="entry name" value="Tetratricopeptide repeat domain"/>
    <property type="match status" value="1"/>
</dbReference>
<name>A0A516SLL2_9NEIS</name>
<dbReference type="Gene3D" id="3.80.10.10">
    <property type="entry name" value="Ribonuclease Inhibitor"/>
    <property type="match status" value="1"/>
</dbReference>
<dbReference type="EMBL" id="CP041730">
    <property type="protein sequence ID" value="QDQ29039.1"/>
    <property type="molecule type" value="Genomic_DNA"/>
</dbReference>
<dbReference type="InterPro" id="IPR032675">
    <property type="entry name" value="LRR_dom_sf"/>
</dbReference>
<reference evidence="3" key="1">
    <citation type="submission" date="2019-07" db="EMBL/GenBank/DDBJ databases">
        <title>Chitinimonas sp. nov., isolated from Ny-Alesund, arctica soil.</title>
        <authorList>
            <person name="Xu Q."/>
            <person name="Peng F."/>
        </authorList>
    </citation>
    <scope>NUCLEOTIDE SEQUENCE [LARGE SCALE GENOMIC DNA]</scope>
    <source>
        <strain evidence="3">R3-44</strain>
    </source>
</reference>
<feature type="coiled-coil region" evidence="1">
    <location>
        <begin position="218"/>
        <end position="245"/>
    </location>
</feature>
<dbReference type="InterPro" id="IPR011990">
    <property type="entry name" value="TPR-like_helical_dom_sf"/>
</dbReference>
<dbReference type="KEGG" id="cari:FNU76_23305"/>
<dbReference type="SMART" id="SM00368">
    <property type="entry name" value="LRR_RI"/>
    <property type="match status" value="2"/>
</dbReference>
<dbReference type="Pfam" id="PF13516">
    <property type="entry name" value="LRR_6"/>
    <property type="match status" value="1"/>
</dbReference>
<keyword evidence="1" id="KW-0175">Coiled coil</keyword>
<sequence>MHLSNACEIWSSLPPPPPLAGKPSRLNLAIAQLKQNNADSSCLDLSAYHFRAGEALELGKRLAENDSVVSLDLRNCNLGPDDVRDLLAGLALNRNIKILDLTGNQTMGAVGCKALCEMVKKRPCPLEKLKLDADLPGVEEADMRIADPLPDRDTNELLDLVACEQEMLLQRLHRTSHPFEEGKKRLEEGQCKEAGELFRQASELARYEGQSEEIMACLAEADVKIQAADELVDQARRHAEKAEWEEAGQAYGQALEICKDHLAATVGKIKAQWMAQSPREVIPAIEERAPEVVLPPAQTPSCALQ</sequence>